<name>A0AAD7TSD2_9APHY</name>
<sequence>MSLNDTDATLGGNRGVSLHPGVANPTASSTHDNPLAANFVNDPTTGARGAGAGDNFTGHREARRNFSQSAGVVEGRPGIIETTNIDPLNEDSNKDDGWANARSSSTSTSASGVGAALSGTAQTAYNAASSVAAGAASVASSVAQTAYSYVASDEKSRRAGKEGSA</sequence>
<evidence type="ECO:0000313" key="3">
    <source>
        <dbReference type="Proteomes" id="UP001215151"/>
    </source>
</evidence>
<dbReference type="AlphaFoldDB" id="A0AAD7TSD2"/>
<proteinExistence type="predicted"/>
<comment type="caution">
    <text evidence="2">The sequence shown here is derived from an EMBL/GenBank/DDBJ whole genome shotgun (WGS) entry which is preliminary data.</text>
</comment>
<evidence type="ECO:0000313" key="2">
    <source>
        <dbReference type="EMBL" id="KAJ8480918.1"/>
    </source>
</evidence>
<organism evidence="2 3">
    <name type="scientific">Trametes cubensis</name>
    <dbReference type="NCBI Taxonomy" id="1111947"/>
    <lineage>
        <taxon>Eukaryota</taxon>
        <taxon>Fungi</taxon>
        <taxon>Dikarya</taxon>
        <taxon>Basidiomycota</taxon>
        <taxon>Agaricomycotina</taxon>
        <taxon>Agaricomycetes</taxon>
        <taxon>Polyporales</taxon>
        <taxon>Polyporaceae</taxon>
        <taxon>Trametes</taxon>
    </lineage>
</organism>
<feature type="compositionally biased region" description="Low complexity" evidence="1">
    <location>
        <begin position="99"/>
        <end position="115"/>
    </location>
</feature>
<dbReference type="Proteomes" id="UP001215151">
    <property type="component" value="Unassembled WGS sequence"/>
</dbReference>
<accession>A0AAD7TSD2</accession>
<gene>
    <name evidence="2" type="ORF">ONZ51_g6332</name>
</gene>
<reference evidence="2" key="1">
    <citation type="submission" date="2022-11" db="EMBL/GenBank/DDBJ databases">
        <title>Genome Sequence of Cubamyces cubensis.</title>
        <authorList>
            <person name="Buettner E."/>
        </authorList>
    </citation>
    <scope>NUCLEOTIDE SEQUENCE</scope>
    <source>
        <strain evidence="2">MPL-01</strain>
    </source>
</reference>
<protein>
    <submittedName>
        <fullName evidence="2">Uncharacterized protein</fullName>
    </submittedName>
</protein>
<keyword evidence="3" id="KW-1185">Reference proteome</keyword>
<evidence type="ECO:0000256" key="1">
    <source>
        <dbReference type="SAM" id="MobiDB-lite"/>
    </source>
</evidence>
<dbReference type="EMBL" id="JAPEVG010000150">
    <property type="protein sequence ID" value="KAJ8480918.1"/>
    <property type="molecule type" value="Genomic_DNA"/>
</dbReference>
<feature type="region of interest" description="Disordered" evidence="1">
    <location>
        <begin position="66"/>
        <end position="115"/>
    </location>
</feature>